<comment type="caution">
    <text evidence="2">The sequence shown here is derived from an EMBL/GenBank/DDBJ whole genome shotgun (WGS) entry which is preliminary data.</text>
</comment>
<reference evidence="2" key="1">
    <citation type="submission" date="2017-08" db="EMBL/GenBank/DDBJ databases">
        <authorList>
            <person name="Polle J.E."/>
            <person name="Barry K."/>
            <person name="Cushman J."/>
            <person name="Schmutz J."/>
            <person name="Tran D."/>
            <person name="Hathwaick L.T."/>
            <person name="Yim W.C."/>
            <person name="Jenkins J."/>
            <person name="Mckie-Krisberg Z.M."/>
            <person name="Prochnik S."/>
            <person name="Lindquist E."/>
            <person name="Dockter R.B."/>
            <person name="Adam C."/>
            <person name="Molina H."/>
            <person name="Bunkerborg J."/>
            <person name="Jin E."/>
            <person name="Buchheim M."/>
            <person name="Magnuson J."/>
        </authorList>
    </citation>
    <scope>NUCLEOTIDE SEQUENCE</scope>
    <source>
        <strain evidence="2">CCAP 19/18</strain>
    </source>
</reference>
<sequence length="220" mass="24449">MRLEPAVWALLFLGLCSICYGMETVVLPFVGPFDGSNEYGGKITTSAEYGSSRPVDINFREVPTNADAKSEFMKGGKGALMSKPLDDTGYMNIPVAYSSLSIYVNIPGLRKSLNMSACTADEILRGNIENWDTPQITNANPDLPFVREKPAIIIVKQADETLHETTMLKDTLWNLFPDKHMPDASLDNQVVAKRCIGHLLVGRQIPEGVKYVCMYMYVYI</sequence>
<dbReference type="SUPFAM" id="SSF53850">
    <property type="entry name" value="Periplasmic binding protein-like II"/>
    <property type="match status" value="1"/>
</dbReference>
<evidence type="ECO:0000313" key="3">
    <source>
        <dbReference type="Proteomes" id="UP000815325"/>
    </source>
</evidence>
<feature type="chain" id="PRO_5047283538" description="PBP domain-containing protein" evidence="1">
    <location>
        <begin position="22"/>
        <end position="220"/>
    </location>
</feature>
<keyword evidence="1" id="KW-0732">Signal</keyword>
<evidence type="ECO:0000256" key="1">
    <source>
        <dbReference type="SAM" id="SignalP"/>
    </source>
</evidence>
<proteinExistence type="predicted"/>
<organism evidence="2 3">
    <name type="scientific">Dunaliella salina</name>
    <name type="common">Green alga</name>
    <name type="synonym">Protococcus salinus</name>
    <dbReference type="NCBI Taxonomy" id="3046"/>
    <lineage>
        <taxon>Eukaryota</taxon>
        <taxon>Viridiplantae</taxon>
        <taxon>Chlorophyta</taxon>
        <taxon>core chlorophytes</taxon>
        <taxon>Chlorophyceae</taxon>
        <taxon>CS clade</taxon>
        <taxon>Chlamydomonadales</taxon>
        <taxon>Dunaliellaceae</taxon>
        <taxon>Dunaliella</taxon>
    </lineage>
</organism>
<feature type="signal peptide" evidence="1">
    <location>
        <begin position="1"/>
        <end position="21"/>
    </location>
</feature>
<dbReference type="Proteomes" id="UP000815325">
    <property type="component" value="Unassembled WGS sequence"/>
</dbReference>
<dbReference type="PANTHER" id="PTHR42996:SF1">
    <property type="entry name" value="PHOSPHATE-BINDING PROTEIN PSTS"/>
    <property type="match status" value="1"/>
</dbReference>
<gene>
    <name evidence="2" type="ORF">DUNSADRAFT_6739</name>
</gene>
<name>A0ABQ7H6K8_DUNSA</name>
<protein>
    <recommendedName>
        <fullName evidence="4">PBP domain-containing protein</fullName>
    </recommendedName>
</protein>
<dbReference type="Gene3D" id="3.40.190.10">
    <property type="entry name" value="Periplasmic binding protein-like II"/>
    <property type="match status" value="1"/>
</dbReference>
<dbReference type="InterPro" id="IPR050962">
    <property type="entry name" value="Phosphate-bind_PstS"/>
</dbReference>
<dbReference type="PANTHER" id="PTHR42996">
    <property type="entry name" value="PHOSPHATE-BINDING PROTEIN PSTS"/>
    <property type="match status" value="1"/>
</dbReference>
<evidence type="ECO:0008006" key="4">
    <source>
        <dbReference type="Google" id="ProtNLM"/>
    </source>
</evidence>
<dbReference type="EMBL" id="MU069460">
    <property type="protein sequence ID" value="KAF5842495.1"/>
    <property type="molecule type" value="Genomic_DNA"/>
</dbReference>
<keyword evidence="3" id="KW-1185">Reference proteome</keyword>
<evidence type="ECO:0000313" key="2">
    <source>
        <dbReference type="EMBL" id="KAF5842495.1"/>
    </source>
</evidence>
<accession>A0ABQ7H6K8</accession>